<dbReference type="WBParaSite" id="GPLIN_000803200">
    <property type="protein sequence ID" value="GPLIN_000803200"/>
    <property type="gene ID" value="GPLIN_000803200"/>
</dbReference>
<feature type="coiled-coil region" evidence="1">
    <location>
        <begin position="72"/>
        <end position="114"/>
    </location>
</feature>
<dbReference type="SMART" id="SM00449">
    <property type="entry name" value="SPRY"/>
    <property type="match status" value="1"/>
</dbReference>
<reference evidence="3" key="1">
    <citation type="submission" date="2014-05" db="EMBL/GenBank/DDBJ databases">
        <title>The genome and life-stage specific transcriptomes of Globodera pallida elucidate key aspects of plant parasitism by a cyst nematode.</title>
        <authorList>
            <person name="Cotton J.A."/>
            <person name="Lilley C.J."/>
            <person name="Jones L.M."/>
            <person name="Kikuchi T."/>
            <person name="Reid A.J."/>
            <person name="Thorpe P."/>
            <person name="Tsai I.J."/>
            <person name="Beasley H."/>
            <person name="Blok V."/>
            <person name="Cock P.J.A."/>
            <person name="Van den Akker S.E."/>
            <person name="Holroyd N."/>
            <person name="Hunt M."/>
            <person name="Mantelin S."/>
            <person name="Naghra H."/>
            <person name="Pain A."/>
            <person name="Palomares-Rius J.E."/>
            <person name="Zarowiecki M."/>
            <person name="Berriman M."/>
            <person name="Jones J.T."/>
            <person name="Urwin P.E."/>
        </authorList>
    </citation>
    <scope>NUCLEOTIDE SEQUENCE [LARGE SCALE GENOMIC DNA]</scope>
    <source>
        <strain evidence="3">Lindley</strain>
    </source>
</reference>
<proteinExistence type="predicted"/>
<dbReference type="InterPro" id="IPR003877">
    <property type="entry name" value="SPRY_dom"/>
</dbReference>
<keyword evidence="3" id="KW-1185">Reference proteome</keyword>
<dbReference type="Pfam" id="PF00622">
    <property type="entry name" value="SPRY"/>
    <property type="match status" value="1"/>
</dbReference>
<evidence type="ECO:0000313" key="3">
    <source>
        <dbReference type="Proteomes" id="UP000050741"/>
    </source>
</evidence>
<dbReference type="AlphaFoldDB" id="A0A183C587"/>
<dbReference type="SUPFAM" id="SSF49899">
    <property type="entry name" value="Concanavalin A-like lectins/glucanases"/>
    <property type="match status" value="1"/>
</dbReference>
<sequence length="329" mass="37070">MSISTTKSINGDITADQEHLWPTFANLDPSEELRLLRDRIAQLERQQMINSPISSSSFDLMAQNGNDAAGTLKEIRDKIGEIENLVERLQQGQLRREKEQLNALQEKVVKMEKYQKQQQLNIVDLQKTVAAMLNDTINANSLTLQNRWDYTVCHEDLTLIEPDRLIAQFTGQKWGHCSVFAAQPIPKGKFGIFYYETTILRKEGLVFIGLATKRMRLDVWVGLEEGTYAYASYGLVFGHEVEGCGHFAGRCPYIEGMAEFEVRDVVGCGVNLATRQIIYTLNGQRLETTGLFVDDSAADLFPCVTLLMPGAKIEANFGPNFNFKIDEGF</sequence>
<evidence type="ECO:0000313" key="4">
    <source>
        <dbReference type="WBParaSite" id="GPLIN_000803200"/>
    </source>
</evidence>
<dbReference type="Proteomes" id="UP000050741">
    <property type="component" value="Unassembled WGS sequence"/>
</dbReference>
<dbReference type="Gene3D" id="2.60.120.920">
    <property type="match status" value="1"/>
</dbReference>
<accession>A0A183C587</accession>
<dbReference type="CDD" id="cd12885">
    <property type="entry name" value="SPRY_RanBP_like"/>
    <property type="match status" value="1"/>
</dbReference>
<keyword evidence="1" id="KW-0175">Coiled coil</keyword>
<organism evidence="3 4">
    <name type="scientific">Globodera pallida</name>
    <name type="common">Potato cyst nematode worm</name>
    <name type="synonym">Heterodera pallida</name>
    <dbReference type="NCBI Taxonomy" id="36090"/>
    <lineage>
        <taxon>Eukaryota</taxon>
        <taxon>Metazoa</taxon>
        <taxon>Ecdysozoa</taxon>
        <taxon>Nematoda</taxon>
        <taxon>Chromadorea</taxon>
        <taxon>Rhabditida</taxon>
        <taxon>Tylenchina</taxon>
        <taxon>Tylenchomorpha</taxon>
        <taxon>Tylenchoidea</taxon>
        <taxon>Heteroderidae</taxon>
        <taxon>Heteroderinae</taxon>
        <taxon>Globodera</taxon>
    </lineage>
</organism>
<name>A0A183C587_GLOPA</name>
<reference evidence="4" key="2">
    <citation type="submission" date="2016-06" db="UniProtKB">
        <authorList>
            <consortium name="WormBaseParasite"/>
        </authorList>
    </citation>
    <scope>IDENTIFICATION</scope>
</reference>
<evidence type="ECO:0000256" key="1">
    <source>
        <dbReference type="SAM" id="Coils"/>
    </source>
</evidence>
<protein>
    <submittedName>
        <fullName evidence="4">B30.2/SPRY domain-containing protein</fullName>
    </submittedName>
</protein>
<dbReference type="PROSITE" id="PS50188">
    <property type="entry name" value="B302_SPRY"/>
    <property type="match status" value="1"/>
</dbReference>
<dbReference type="InterPro" id="IPR001870">
    <property type="entry name" value="B30.2/SPRY"/>
</dbReference>
<dbReference type="InterPro" id="IPR044736">
    <property type="entry name" value="Gid1/RanBPM/SPLA_SPRY"/>
</dbReference>
<dbReference type="InterPro" id="IPR013320">
    <property type="entry name" value="ConA-like_dom_sf"/>
</dbReference>
<dbReference type="InterPro" id="IPR043136">
    <property type="entry name" value="B30.2/SPRY_sf"/>
</dbReference>
<feature type="domain" description="B30.2/SPRY" evidence="2">
    <location>
        <begin position="126"/>
        <end position="322"/>
    </location>
</feature>
<evidence type="ECO:0000259" key="2">
    <source>
        <dbReference type="PROSITE" id="PS50188"/>
    </source>
</evidence>